<evidence type="ECO:0000313" key="2">
    <source>
        <dbReference type="EMBL" id="MBB6215379.1"/>
    </source>
</evidence>
<dbReference type="GO" id="GO:0006974">
    <property type="term" value="P:DNA damage response"/>
    <property type="evidence" value="ECO:0007669"/>
    <property type="project" value="TreeGrafter"/>
</dbReference>
<dbReference type="InterPro" id="IPR016907">
    <property type="entry name" value="UCP029033"/>
</dbReference>
<dbReference type="Pfam" id="PF04402">
    <property type="entry name" value="SIMPL"/>
    <property type="match status" value="1"/>
</dbReference>
<sequence length="247" mass="27342">MLDKENKNVVWVLVSFILAAGLVISSYIITIGIKEVKGPDNTLSVKGSAKKQITSDLVVWTGSFSTQSQSLSDAYKSLKDSEGKVRDYLIKQGIKEKDIVFSSITTSTNYVMLMNGTYSNQIDSYRLYQNVEIQSNEIQKITDISRNATDLINEGVEFQSNAPQYFYTKLADLKIDMIALATQDAKARAEKMLSTTGNKVGKLSSANVGVFQITPLYSDEISDYGINDTTSIEKEITSVVTCDFEVK</sequence>
<dbReference type="Gene3D" id="3.30.110.170">
    <property type="entry name" value="Protein of unknown function (DUF541), domain 1"/>
    <property type="match status" value="1"/>
</dbReference>
<keyword evidence="1" id="KW-0472">Membrane</keyword>
<keyword evidence="1" id="KW-0812">Transmembrane</keyword>
<dbReference type="PANTHER" id="PTHR34387:SF2">
    <property type="entry name" value="SLR1258 PROTEIN"/>
    <property type="match status" value="1"/>
</dbReference>
<evidence type="ECO:0000256" key="1">
    <source>
        <dbReference type="SAM" id="Phobius"/>
    </source>
</evidence>
<dbReference type="AlphaFoldDB" id="A0A841KZ13"/>
<organism evidence="2 3">
    <name type="scientific">Anaerosolibacter carboniphilus</name>
    <dbReference type="NCBI Taxonomy" id="1417629"/>
    <lineage>
        <taxon>Bacteria</taxon>
        <taxon>Bacillati</taxon>
        <taxon>Bacillota</taxon>
        <taxon>Clostridia</taxon>
        <taxon>Peptostreptococcales</taxon>
        <taxon>Thermotaleaceae</taxon>
        <taxon>Anaerosolibacter</taxon>
    </lineage>
</organism>
<dbReference type="PIRSF" id="PIRSF029033">
    <property type="entry name" value="UCP029033"/>
    <property type="match status" value="1"/>
</dbReference>
<dbReference type="RefSeq" id="WP_184309625.1">
    <property type="nucleotide sequence ID" value="NZ_JACHEN010000007.1"/>
</dbReference>
<dbReference type="PANTHER" id="PTHR34387">
    <property type="entry name" value="SLR1258 PROTEIN"/>
    <property type="match status" value="1"/>
</dbReference>
<evidence type="ECO:0008006" key="4">
    <source>
        <dbReference type="Google" id="ProtNLM"/>
    </source>
</evidence>
<reference evidence="2 3" key="1">
    <citation type="submission" date="2020-08" db="EMBL/GenBank/DDBJ databases">
        <title>Genomic Encyclopedia of Type Strains, Phase IV (KMG-IV): sequencing the most valuable type-strain genomes for metagenomic binning, comparative biology and taxonomic classification.</title>
        <authorList>
            <person name="Goeker M."/>
        </authorList>
    </citation>
    <scope>NUCLEOTIDE SEQUENCE [LARGE SCALE GENOMIC DNA]</scope>
    <source>
        <strain evidence="2 3">DSM 103526</strain>
    </source>
</reference>
<keyword evidence="3" id="KW-1185">Reference proteome</keyword>
<keyword evidence="1" id="KW-1133">Transmembrane helix</keyword>
<gene>
    <name evidence="2" type="ORF">HNQ80_001468</name>
</gene>
<dbReference type="InterPro" id="IPR007497">
    <property type="entry name" value="SIMPL/DUF541"/>
</dbReference>
<protein>
    <recommendedName>
        <fullName evidence="4">SIMPL domain-containing protein</fullName>
    </recommendedName>
</protein>
<name>A0A841KZ13_9FIRM</name>
<proteinExistence type="predicted"/>
<comment type="caution">
    <text evidence="2">The sequence shown here is derived from an EMBL/GenBank/DDBJ whole genome shotgun (WGS) entry which is preliminary data.</text>
</comment>
<dbReference type="EMBL" id="JACHEN010000007">
    <property type="protein sequence ID" value="MBB6215379.1"/>
    <property type="molecule type" value="Genomic_DNA"/>
</dbReference>
<dbReference type="Proteomes" id="UP000579281">
    <property type="component" value="Unassembled WGS sequence"/>
</dbReference>
<feature type="transmembrane region" description="Helical" evidence="1">
    <location>
        <begin position="9"/>
        <end position="29"/>
    </location>
</feature>
<dbReference type="InterPro" id="IPR052022">
    <property type="entry name" value="26kDa_periplasmic_antigen"/>
</dbReference>
<dbReference type="Gene3D" id="3.30.70.2970">
    <property type="entry name" value="Protein of unknown function (DUF541), domain 2"/>
    <property type="match status" value="1"/>
</dbReference>
<accession>A0A841KZ13</accession>
<evidence type="ECO:0000313" key="3">
    <source>
        <dbReference type="Proteomes" id="UP000579281"/>
    </source>
</evidence>